<reference evidence="1" key="1">
    <citation type="journal article" date="2014" name="Int. J. Syst. Evol. Microbiol.">
        <title>Complete genome sequence of Corynebacterium casei LMG S-19264T (=DSM 44701T), isolated from a smear-ripened cheese.</title>
        <authorList>
            <consortium name="US DOE Joint Genome Institute (JGI-PGF)"/>
            <person name="Walter F."/>
            <person name="Albersmeier A."/>
            <person name="Kalinowski J."/>
            <person name="Ruckert C."/>
        </authorList>
    </citation>
    <scope>NUCLEOTIDE SEQUENCE</scope>
    <source>
        <strain evidence="1">JCM 15325</strain>
    </source>
</reference>
<dbReference type="Proteomes" id="UP000654670">
    <property type="component" value="Unassembled WGS sequence"/>
</dbReference>
<name>A0A917W5B1_9BACL</name>
<organism evidence="1 2">
    <name type="scientific">Sporolactobacillus putidus</name>
    <dbReference type="NCBI Taxonomy" id="492735"/>
    <lineage>
        <taxon>Bacteria</taxon>
        <taxon>Bacillati</taxon>
        <taxon>Bacillota</taxon>
        <taxon>Bacilli</taxon>
        <taxon>Bacillales</taxon>
        <taxon>Sporolactobacillaceae</taxon>
        <taxon>Sporolactobacillus</taxon>
    </lineage>
</organism>
<reference evidence="1" key="2">
    <citation type="submission" date="2020-09" db="EMBL/GenBank/DDBJ databases">
        <authorList>
            <person name="Sun Q."/>
            <person name="Ohkuma M."/>
        </authorList>
    </citation>
    <scope>NUCLEOTIDE SEQUENCE</scope>
    <source>
        <strain evidence="1">JCM 15325</strain>
    </source>
</reference>
<sequence>MTTGLNEDLSDYLATKFILINEEAISTYLVIDEQAEVNKIIEEIFSVERIKKKEADLPYDED</sequence>
<gene>
    <name evidence="1" type="ORF">GCM10007968_30360</name>
</gene>
<accession>A0A917W5B1</accession>
<proteinExistence type="predicted"/>
<protein>
    <submittedName>
        <fullName evidence="1">Uncharacterized protein</fullName>
    </submittedName>
</protein>
<evidence type="ECO:0000313" key="2">
    <source>
        <dbReference type="Proteomes" id="UP000654670"/>
    </source>
</evidence>
<dbReference type="AlphaFoldDB" id="A0A917W5B1"/>
<comment type="caution">
    <text evidence="1">The sequence shown here is derived from an EMBL/GenBank/DDBJ whole genome shotgun (WGS) entry which is preliminary data.</text>
</comment>
<evidence type="ECO:0000313" key="1">
    <source>
        <dbReference type="EMBL" id="GGL64398.1"/>
    </source>
</evidence>
<keyword evidence="2" id="KW-1185">Reference proteome</keyword>
<dbReference type="EMBL" id="BMOK01000019">
    <property type="protein sequence ID" value="GGL64398.1"/>
    <property type="molecule type" value="Genomic_DNA"/>
</dbReference>